<accession>A0A016WB85</accession>
<evidence type="ECO:0000256" key="1">
    <source>
        <dbReference type="SAM" id="MobiDB-lite"/>
    </source>
</evidence>
<name>A0A016WB85_9BILA</name>
<comment type="caution">
    <text evidence="2">The sequence shown here is derived from an EMBL/GenBank/DDBJ whole genome shotgun (WGS) entry which is preliminary data.</text>
</comment>
<dbReference type="OrthoDB" id="10564124at2759"/>
<protein>
    <submittedName>
        <fullName evidence="2">Uncharacterized protein</fullName>
    </submittedName>
</protein>
<proteinExistence type="predicted"/>
<organism evidence="2 3">
    <name type="scientific">Ancylostoma ceylanicum</name>
    <dbReference type="NCBI Taxonomy" id="53326"/>
    <lineage>
        <taxon>Eukaryota</taxon>
        <taxon>Metazoa</taxon>
        <taxon>Ecdysozoa</taxon>
        <taxon>Nematoda</taxon>
        <taxon>Chromadorea</taxon>
        <taxon>Rhabditida</taxon>
        <taxon>Rhabditina</taxon>
        <taxon>Rhabditomorpha</taxon>
        <taxon>Strongyloidea</taxon>
        <taxon>Ancylostomatidae</taxon>
        <taxon>Ancylostomatinae</taxon>
        <taxon>Ancylostoma</taxon>
    </lineage>
</organism>
<evidence type="ECO:0000313" key="3">
    <source>
        <dbReference type="Proteomes" id="UP000024635"/>
    </source>
</evidence>
<feature type="region of interest" description="Disordered" evidence="1">
    <location>
        <begin position="1"/>
        <end position="20"/>
    </location>
</feature>
<gene>
    <name evidence="2" type="primary">Acey_s0831.g2584</name>
    <name evidence="2" type="ORF">Y032_0831g2584</name>
</gene>
<evidence type="ECO:0000313" key="2">
    <source>
        <dbReference type="EMBL" id="EYC37059.1"/>
    </source>
</evidence>
<keyword evidence="3" id="KW-1185">Reference proteome</keyword>
<reference evidence="3" key="1">
    <citation type="journal article" date="2015" name="Nat. Genet.">
        <title>The genome and transcriptome of the zoonotic hookworm Ancylostoma ceylanicum identify infection-specific gene families.</title>
        <authorList>
            <person name="Schwarz E.M."/>
            <person name="Hu Y."/>
            <person name="Antoshechkin I."/>
            <person name="Miller M.M."/>
            <person name="Sternberg P.W."/>
            <person name="Aroian R.V."/>
        </authorList>
    </citation>
    <scope>NUCLEOTIDE SEQUENCE</scope>
    <source>
        <strain evidence="3">HY135</strain>
    </source>
</reference>
<dbReference type="EMBL" id="JARK01000431">
    <property type="protein sequence ID" value="EYC37059.1"/>
    <property type="molecule type" value="Genomic_DNA"/>
</dbReference>
<sequence length="92" mass="10338">MLGNLTSEGRLSRKRKKLKTSESLASLFLDAIVCDTDIVCNLHHGKSSPCVCFQDFSKYCKLLDIANVLVDYSATIQEQYCFQVDLFQPNGN</sequence>
<dbReference type="AlphaFoldDB" id="A0A016WB85"/>
<dbReference type="Proteomes" id="UP000024635">
    <property type="component" value="Unassembled WGS sequence"/>
</dbReference>